<dbReference type="PROSITE" id="PS51257">
    <property type="entry name" value="PROKAR_LIPOPROTEIN"/>
    <property type="match status" value="1"/>
</dbReference>
<dbReference type="Gene3D" id="3.20.20.190">
    <property type="entry name" value="Phosphatidylinositol (PI) phosphodiesterase"/>
    <property type="match status" value="1"/>
</dbReference>
<dbReference type="InterPro" id="IPR032160">
    <property type="entry name" value="DUF4996"/>
</dbReference>
<protein>
    <submittedName>
        <fullName evidence="3">Glycerophosphoryl diester phosphodiesterase</fullName>
    </submittedName>
</protein>
<keyword evidence="1" id="KW-0732">Signal</keyword>
<dbReference type="InterPro" id="IPR030395">
    <property type="entry name" value="GP_PDE_dom"/>
</dbReference>
<reference evidence="3" key="1">
    <citation type="submission" date="2022-07" db="EMBL/GenBank/DDBJ databases">
        <title>Taxonomy of Novel Oxalotrophic and Methylotrophic Bacteria.</title>
        <authorList>
            <person name="Sahin N."/>
            <person name="Tani A."/>
        </authorList>
    </citation>
    <scope>NUCLEOTIDE SEQUENCE</scope>
    <source>
        <strain evidence="3">AM327</strain>
    </source>
</reference>
<dbReference type="GO" id="GO:0006644">
    <property type="term" value="P:phospholipid metabolic process"/>
    <property type="evidence" value="ECO:0007669"/>
    <property type="project" value="TreeGrafter"/>
</dbReference>
<dbReference type="GO" id="GO:0008889">
    <property type="term" value="F:glycerophosphodiester phosphodiesterase activity"/>
    <property type="evidence" value="ECO:0007669"/>
    <property type="project" value="TreeGrafter"/>
</dbReference>
<accession>A0A9W6B7V6</accession>
<dbReference type="PANTHER" id="PTHR46320">
    <property type="entry name" value="GLYCEROPHOSPHODIESTER PHOSPHODIESTERASE 1"/>
    <property type="match status" value="1"/>
</dbReference>
<dbReference type="Proteomes" id="UP001143545">
    <property type="component" value="Unassembled WGS sequence"/>
</dbReference>
<dbReference type="CDD" id="cd08566">
    <property type="entry name" value="GDPD_AtGDE_like"/>
    <property type="match status" value="1"/>
</dbReference>
<evidence type="ECO:0000313" key="3">
    <source>
        <dbReference type="EMBL" id="GLB52977.1"/>
    </source>
</evidence>
<organism evidence="3 4">
    <name type="scientific">Neptunitalea chrysea</name>
    <dbReference type="NCBI Taxonomy" id="1647581"/>
    <lineage>
        <taxon>Bacteria</taxon>
        <taxon>Pseudomonadati</taxon>
        <taxon>Bacteroidota</taxon>
        <taxon>Flavobacteriia</taxon>
        <taxon>Flavobacteriales</taxon>
        <taxon>Flavobacteriaceae</taxon>
        <taxon>Neptunitalea</taxon>
    </lineage>
</organism>
<dbReference type="Pfam" id="PF16387">
    <property type="entry name" value="DUF4996"/>
    <property type="match status" value="1"/>
</dbReference>
<dbReference type="GO" id="GO:0070291">
    <property type="term" value="P:N-acylethanolamine metabolic process"/>
    <property type="evidence" value="ECO:0007669"/>
    <property type="project" value="TreeGrafter"/>
</dbReference>
<evidence type="ECO:0000259" key="2">
    <source>
        <dbReference type="PROSITE" id="PS51704"/>
    </source>
</evidence>
<dbReference type="InterPro" id="IPR017946">
    <property type="entry name" value="PLC-like_Pdiesterase_TIM-brl"/>
</dbReference>
<dbReference type="GO" id="GO:0005886">
    <property type="term" value="C:plasma membrane"/>
    <property type="evidence" value="ECO:0007669"/>
    <property type="project" value="TreeGrafter"/>
</dbReference>
<name>A0A9W6B7V6_9FLAO</name>
<evidence type="ECO:0000256" key="1">
    <source>
        <dbReference type="SAM" id="SignalP"/>
    </source>
</evidence>
<dbReference type="RefSeq" id="WP_281754586.1">
    <property type="nucleotide sequence ID" value="NZ_BRVP01000013.1"/>
</dbReference>
<feature type="chain" id="PRO_5040980917" evidence="1">
    <location>
        <begin position="28"/>
        <end position="314"/>
    </location>
</feature>
<evidence type="ECO:0000313" key="4">
    <source>
        <dbReference type="Proteomes" id="UP001143545"/>
    </source>
</evidence>
<dbReference type="AlphaFoldDB" id="A0A9W6B7V6"/>
<dbReference type="GO" id="GO:0006580">
    <property type="term" value="P:ethanolamine metabolic process"/>
    <property type="evidence" value="ECO:0007669"/>
    <property type="project" value="TreeGrafter"/>
</dbReference>
<feature type="signal peptide" evidence="1">
    <location>
        <begin position="1"/>
        <end position="27"/>
    </location>
</feature>
<proteinExistence type="predicted"/>
<comment type="caution">
    <text evidence="3">The sequence shown here is derived from an EMBL/GenBank/DDBJ whole genome shotgun (WGS) entry which is preliminary data.</text>
</comment>
<keyword evidence="4" id="KW-1185">Reference proteome</keyword>
<dbReference type="PANTHER" id="PTHR46320:SF1">
    <property type="entry name" value="GLYCEROPHOSPHODIESTER PHOSPHODIESTERASE 1"/>
    <property type="match status" value="1"/>
</dbReference>
<feature type="domain" description="GP-PDE" evidence="2">
    <location>
        <begin position="53"/>
        <end position="307"/>
    </location>
</feature>
<dbReference type="SUPFAM" id="SSF51695">
    <property type="entry name" value="PLC-like phosphodiesterases"/>
    <property type="match status" value="1"/>
</dbReference>
<dbReference type="PROSITE" id="PS51704">
    <property type="entry name" value="GP_PDE"/>
    <property type="match status" value="1"/>
</dbReference>
<dbReference type="EMBL" id="BRVP01000013">
    <property type="protein sequence ID" value="GLB52977.1"/>
    <property type="molecule type" value="Genomic_DNA"/>
</dbReference>
<sequence>MKKYGSVLFALWVFLLTACTHINTVQAQEIPADSTNTIAYLRNVLLDENSNQVMVIAHRGDWRNAPENSIMAIENCIAMGVDMVEIDVRKTKDGKLVLMHDSTVDRTTNGKGKVSSLTLNSLKKLHLKNGQGRVTHHTIPTLEEALQAAKGKILVNLDKCYGYFDEVYAVMEKTGTVNQVVLKAYNKPYSEVRKDIGDKLDKILFMPIVNLDKQADAWQIITDYQKAKTPVAFEIVFATENSDILNRFKQIQQGGSRVWVNSLWASLNAGYEDDMAVNNPDGIYGWLLKKGVTMLQTDRPQLLLAYLRKKQLHR</sequence>
<gene>
    <name evidence="3" type="ORF">NBRC110019_20170</name>
</gene>